<dbReference type="Proteomes" id="UP000078541">
    <property type="component" value="Unassembled WGS sequence"/>
</dbReference>
<proteinExistence type="predicted"/>
<dbReference type="EMBL" id="KQ981993">
    <property type="protein sequence ID" value="KYN30936.1"/>
    <property type="molecule type" value="Genomic_DNA"/>
</dbReference>
<reference evidence="1 2" key="1">
    <citation type="submission" date="2016-03" db="EMBL/GenBank/DDBJ databases">
        <title>Trachymyrmex septentrionalis WGS genome.</title>
        <authorList>
            <person name="Nygaard S."/>
            <person name="Hu H."/>
            <person name="Boomsma J."/>
            <person name="Zhang G."/>
        </authorList>
    </citation>
    <scope>NUCLEOTIDE SEQUENCE [LARGE SCALE GENOMIC DNA]</scope>
    <source>
        <strain evidence="1">Tsep2-gDNA-1</strain>
        <tissue evidence="1">Whole body</tissue>
    </source>
</reference>
<evidence type="ECO:0000313" key="2">
    <source>
        <dbReference type="Proteomes" id="UP000078541"/>
    </source>
</evidence>
<dbReference type="AlphaFoldDB" id="A0A195ERY2"/>
<gene>
    <name evidence="1" type="ORF">ALC56_14748</name>
</gene>
<sequence length="187" mass="21533">DLYKIRYSTLLLQYFSYDTVKRNEARNRWTEIESQRAKKLKIKRLLWRLVSVMVHTRIAEGQEGVGRDAGAAHKGAAWSGPTIASPLRALQCPTTASLPERIGPASKRESSSASDLGCQMPSLCLELAYPFFLFCYRQRLLIRKKETEKKNTSRLTDATMQGIMRMILIFVPIHILKYAINKNRFYF</sequence>
<organism evidence="1 2">
    <name type="scientific">Trachymyrmex septentrionalis</name>
    <dbReference type="NCBI Taxonomy" id="34720"/>
    <lineage>
        <taxon>Eukaryota</taxon>
        <taxon>Metazoa</taxon>
        <taxon>Ecdysozoa</taxon>
        <taxon>Arthropoda</taxon>
        <taxon>Hexapoda</taxon>
        <taxon>Insecta</taxon>
        <taxon>Pterygota</taxon>
        <taxon>Neoptera</taxon>
        <taxon>Endopterygota</taxon>
        <taxon>Hymenoptera</taxon>
        <taxon>Apocrita</taxon>
        <taxon>Aculeata</taxon>
        <taxon>Formicoidea</taxon>
        <taxon>Formicidae</taxon>
        <taxon>Myrmicinae</taxon>
        <taxon>Trachymyrmex</taxon>
    </lineage>
</organism>
<name>A0A195ERY2_9HYME</name>
<keyword evidence="2" id="KW-1185">Reference proteome</keyword>
<protein>
    <submittedName>
        <fullName evidence="1">Uncharacterized protein</fullName>
    </submittedName>
</protein>
<accession>A0A195ERY2</accession>
<feature type="non-terminal residue" evidence="1">
    <location>
        <position position="1"/>
    </location>
</feature>
<evidence type="ECO:0000313" key="1">
    <source>
        <dbReference type="EMBL" id="KYN30936.1"/>
    </source>
</evidence>